<dbReference type="PANTHER" id="PTHR46278">
    <property type="entry name" value="DEHYDROGENASE, PUTATIVE-RELATED"/>
    <property type="match status" value="1"/>
</dbReference>
<comment type="pathway">
    <text evidence="1 15">Amino-acid biosynthesis; L-methionine biosynthesis via de novo pathway; L-homoserine from L-aspartate: step 2/3.</text>
</comment>
<dbReference type="EC" id="1.2.1.11" evidence="6 15"/>
<dbReference type="Gene3D" id="3.30.360.10">
    <property type="entry name" value="Dihydrodipicolinate Reductase, domain 2"/>
    <property type="match status" value="1"/>
</dbReference>
<keyword evidence="10 15" id="KW-0220">Diaminopimelate biosynthesis</keyword>
<evidence type="ECO:0000256" key="9">
    <source>
        <dbReference type="ARBA" id="ARBA00022857"/>
    </source>
</evidence>
<comment type="caution">
    <text evidence="18">The sequence shown here is derived from an EMBL/GenBank/DDBJ whole genome shotgun (WGS) entry which is preliminary data.</text>
</comment>
<evidence type="ECO:0000256" key="3">
    <source>
        <dbReference type="ARBA" id="ARBA00005097"/>
    </source>
</evidence>
<comment type="similarity">
    <text evidence="4 15">Belongs to the aspartate-semialdehyde dehydrogenase family.</text>
</comment>
<evidence type="ECO:0000256" key="5">
    <source>
        <dbReference type="ARBA" id="ARBA00011738"/>
    </source>
</evidence>
<dbReference type="PIRSF" id="PIRSF000148">
    <property type="entry name" value="ASA_dh"/>
    <property type="match status" value="1"/>
</dbReference>
<dbReference type="GO" id="GO:0071266">
    <property type="term" value="P:'de novo' L-methionine biosynthetic process"/>
    <property type="evidence" value="ECO:0007669"/>
    <property type="project" value="UniProtKB-UniRule"/>
</dbReference>
<dbReference type="GO" id="GO:0050661">
    <property type="term" value="F:NADP binding"/>
    <property type="evidence" value="ECO:0007669"/>
    <property type="project" value="UniProtKB-UniRule"/>
</dbReference>
<evidence type="ECO:0000256" key="13">
    <source>
        <dbReference type="ARBA" id="ARBA00023167"/>
    </source>
</evidence>
<feature type="binding site" evidence="15">
    <location>
        <begin position="159"/>
        <end position="160"/>
    </location>
    <ligand>
        <name>NADP(+)</name>
        <dbReference type="ChEBI" id="CHEBI:58349"/>
    </ligand>
</feature>
<dbReference type="Pfam" id="PF02774">
    <property type="entry name" value="Semialdhyde_dhC"/>
    <property type="match status" value="1"/>
</dbReference>
<evidence type="ECO:0000256" key="12">
    <source>
        <dbReference type="ARBA" id="ARBA00023154"/>
    </source>
</evidence>
<dbReference type="CDD" id="cd18131">
    <property type="entry name" value="ASADH_C_bac_euk_like"/>
    <property type="match status" value="1"/>
</dbReference>
<name>E4L8D7_9FIRM</name>
<comment type="pathway">
    <text evidence="3 15">Amino-acid biosynthesis; L-threonine biosynthesis; L-threonine from L-aspartate: step 2/5.</text>
</comment>
<keyword evidence="12 15" id="KW-0457">Lysine biosynthesis</keyword>
<dbReference type="Gene3D" id="3.40.50.720">
    <property type="entry name" value="NAD(P)-binding Rossmann-like Domain"/>
    <property type="match status" value="1"/>
</dbReference>
<dbReference type="EMBL" id="AENT01000012">
    <property type="protein sequence ID" value="EFR43024.1"/>
    <property type="molecule type" value="Genomic_DNA"/>
</dbReference>
<feature type="active site" description="Proton acceptor" evidence="15 16">
    <location>
        <position position="249"/>
    </location>
</feature>
<evidence type="ECO:0000256" key="6">
    <source>
        <dbReference type="ARBA" id="ARBA00013120"/>
    </source>
</evidence>
<evidence type="ECO:0000256" key="1">
    <source>
        <dbReference type="ARBA" id="ARBA00005021"/>
    </source>
</evidence>
<evidence type="ECO:0000259" key="17">
    <source>
        <dbReference type="SMART" id="SM00859"/>
    </source>
</evidence>
<dbReference type="eggNOG" id="COG0136">
    <property type="taxonomic scope" value="Bacteria"/>
</dbReference>
<dbReference type="SUPFAM" id="SSF51735">
    <property type="entry name" value="NAD(P)-binding Rossmann-fold domains"/>
    <property type="match status" value="1"/>
</dbReference>
<dbReference type="HAMAP" id="MF_02121">
    <property type="entry name" value="ASADH"/>
    <property type="match status" value="1"/>
</dbReference>
<dbReference type="NCBIfam" id="TIGR01296">
    <property type="entry name" value="asd_B"/>
    <property type="match status" value="1"/>
</dbReference>
<comment type="subunit">
    <text evidence="5 15">Homodimer.</text>
</comment>
<dbReference type="GO" id="GO:0019877">
    <property type="term" value="P:diaminopimelate biosynthetic process"/>
    <property type="evidence" value="ECO:0007669"/>
    <property type="project" value="UniProtKB-UniRule"/>
</dbReference>
<evidence type="ECO:0000256" key="7">
    <source>
        <dbReference type="ARBA" id="ARBA00022605"/>
    </source>
</evidence>
<keyword evidence="8 15" id="KW-0791">Threonine biosynthesis</keyword>
<keyword evidence="11 15" id="KW-0560">Oxidoreductase</keyword>
<dbReference type="NCBIfam" id="NF011456">
    <property type="entry name" value="PRK14874.1"/>
    <property type="match status" value="1"/>
</dbReference>
<dbReference type="Pfam" id="PF01118">
    <property type="entry name" value="Semialdhyde_dh"/>
    <property type="match status" value="1"/>
</dbReference>
<dbReference type="GO" id="GO:0009089">
    <property type="term" value="P:lysine biosynthetic process via diaminopimelate"/>
    <property type="evidence" value="ECO:0007669"/>
    <property type="project" value="UniProtKB-UniRule"/>
</dbReference>
<dbReference type="RefSeq" id="WP_007554434.1">
    <property type="nucleotide sequence ID" value="NZ_AENT01000012.1"/>
</dbReference>
<feature type="binding site" evidence="15">
    <location>
        <position position="242"/>
    </location>
    <ligand>
        <name>substrate</name>
    </ligand>
</feature>
<dbReference type="SUPFAM" id="SSF55347">
    <property type="entry name" value="Glyceraldehyde-3-phosphate dehydrogenase-like, C-terminal domain"/>
    <property type="match status" value="1"/>
</dbReference>
<dbReference type="UniPathway" id="UPA00051">
    <property type="reaction ID" value="UER00464"/>
</dbReference>
<feature type="binding site" evidence="15">
    <location>
        <position position="156"/>
    </location>
    <ligand>
        <name>substrate</name>
    </ligand>
</feature>
<dbReference type="InterPro" id="IPR036291">
    <property type="entry name" value="NAD(P)-bd_dom_sf"/>
</dbReference>
<proteinExistence type="inferred from homology"/>
<evidence type="ECO:0000256" key="8">
    <source>
        <dbReference type="ARBA" id="ARBA00022697"/>
    </source>
</evidence>
<dbReference type="InterPro" id="IPR005986">
    <property type="entry name" value="Asp_semialdehyde_DH_beta"/>
</dbReference>
<evidence type="ECO:0000256" key="14">
    <source>
        <dbReference type="ARBA" id="ARBA00047891"/>
    </source>
</evidence>
<evidence type="ECO:0000256" key="15">
    <source>
        <dbReference type="HAMAP-Rule" id="MF_02121"/>
    </source>
</evidence>
<feature type="binding site" evidence="15">
    <location>
        <position position="322"/>
    </location>
    <ligand>
        <name>NADP(+)</name>
        <dbReference type="ChEBI" id="CHEBI:58349"/>
    </ligand>
</feature>
<feature type="active site" description="Acyl-thioester intermediate" evidence="15 16">
    <location>
        <position position="129"/>
    </location>
</feature>
<comment type="caution">
    <text evidence="15">Lacks conserved residue(s) required for the propagation of feature annotation.</text>
</comment>
<feature type="domain" description="Semialdehyde dehydrogenase NAD-binding" evidence="17">
    <location>
        <begin position="6"/>
        <end position="120"/>
    </location>
</feature>
<dbReference type="UniPathway" id="UPA00034">
    <property type="reaction ID" value="UER00016"/>
</dbReference>
<dbReference type="InterPro" id="IPR012080">
    <property type="entry name" value="Asp_semialdehyde_DH"/>
</dbReference>
<dbReference type="InterPro" id="IPR000534">
    <property type="entry name" value="Semialdehyde_DH_NAD-bd"/>
</dbReference>
<dbReference type="UniPathway" id="UPA00050">
    <property type="reaction ID" value="UER00463"/>
</dbReference>
<organism evidence="18 19">
    <name type="scientific">Dialister micraerophilus UPII 345-E</name>
    <dbReference type="NCBI Taxonomy" id="910314"/>
    <lineage>
        <taxon>Bacteria</taxon>
        <taxon>Bacillati</taxon>
        <taxon>Bacillota</taxon>
        <taxon>Negativicutes</taxon>
        <taxon>Veillonellales</taxon>
        <taxon>Veillonellaceae</taxon>
        <taxon>Dialister</taxon>
    </lineage>
</organism>
<dbReference type="GO" id="GO:0051287">
    <property type="term" value="F:NAD binding"/>
    <property type="evidence" value="ECO:0007669"/>
    <property type="project" value="InterPro"/>
</dbReference>
<comment type="function">
    <text evidence="15">Catalyzes the NADPH-dependent formation of L-aspartate-semialdehyde (L-ASA) by the reductive dephosphorylation of L-aspartyl-4-phosphate.</text>
</comment>
<dbReference type="InterPro" id="IPR012280">
    <property type="entry name" value="Semialdhyde_DH_dimer_dom"/>
</dbReference>
<gene>
    <name evidence="15 18" type="primary">asd</name>
    <name evidence="18" type="ORF">HMPREF9220_1120</name>
</gene>
<dbReference type="SMART" id="SM00859">
    <property type="entry name" value="Semialdhyde_dh"/>
    <property type="match status" value="1"/>
</dbReference>
<keyword evidence="13 15" id="KW-0486">Methionine biosynthesis</keyword>
<evidence type="ECO:0000256" key="11">
    <source>
        <dbReference type="ARBA" id="ARBA00023002"/>
    </source>
</evidence>
<reference evidence="18 19" key="1">
    <citation type="submission" date="2010-11" db="EMBL/GenBank/DDBJ databases">
        <authorList>
            <person name="Durkin A.S."/>
            <person name="Madupu R."/>
            <person name="Torralba M."/>
            <person name="Gillis M."/>
            <person name="Methe B."/>
            <person name="Sutton G."/>
            <person name="Nelson K.E."/>
        </authorList>
    </citation>
    <scope>NUCLEOTIDE SEQUENCE [LARGE SCALE GENOMIC DNA]</scope>
    <source>
        <strain evidence="18 19">UPII 345-E</strain>
    </source>
</reference>
<evidence type="ECO:0000256" key="10">
    <source>
        <dbReference type="ARBA" id="ARBA00022915"/>
    </source>
</evidence>
<keyword evidence="7 15" id="KW-0028">Amino-acid biosynthesis</keyword>
<dbReference type="Proteomes" id="UP000004594">
    <property type="component" value="Unassembled WGS sequence"/>
</dbReference>
<keyword evidence="9 15" id="KW-0521">NADP</keyword>
<protein>
    <recommendedName>
        <fullName evidence="6 15">Aspartate-semialdehyde dehydrogenase</fullName>
        <shortName evidence="15">ASA dehydrogenase</shortName>
        <shortName evidence="15">ASADH</shortName>
        <ecNumber evidence="6 15">1.2.1.11</ecNumber>
    </recommendedName>
    <alternativeName>
        <fullName evidence="15">Aspartate-beta-semialdehyde dehydrogenase</fullName>
    </alternativeName>
</protein>
<dbReference type="AlphaFoldDB" id="E4L8D7"/>
<feature type="binding site" evidence="15">
    <location>
        <begin position="13"/>
        <end position="16"/>
    </location>
    <ligand>
        <name>NADP(+)</name>
        <dbReference type="ChEBI" id="CHEBI:58349"/>
    </ligand>
</feature>
<evidence type="ECO:0000256" key="2">
    <source>
        <dbReference type="ARBA" id="ARBA00005076"/>
    </source>
</evidence>
<feature type="binding site" evidence="15">
    <location>
        <position position="100"/>
    </location>
    <ligand>
        <name>phosphate</name>
        <dbReference type="ChEBI" id="CHEBI:43474"/>
    </ligand>
</feature>
<dbReference type="GO" id="GO:0009088">
    <property type="term" value="P:threonine biosynthetic process"/>
    <property type="evidence" value="ECO:0007669"/>
    <property type="project" value="UniProtKB-UniRule"/>
</dbReference>
<dbReference type="GO" id="GO:0046983">
    <property type="term" value="F:protein dimerization activity"/>
    <property type="evidence" value="ECO:0007669"/>
    <property type="project" value="InterPro"/>
</dbReference>
<dbReference type="OrthoDB" id="9805684at2"/>
<evidence type="ECO:0000313" key="18">
    <source>
        <dbReference type="EMBL" id="EFR43024.1"/>
    </source>
</evidence>
<dbReference type="GO" id="GO:0004073">
    <property type="term" value="F:aspartate-semialdehyde dehydrogenase activity"/>
    <property type="evidence" value="ECO:0007669"/>
    <property type="project" value="UniProtKB-UniRule"/>
</dbReference>
<dbReference type="PANTHER" id="PTHR46278:SF2">
    <property type="entry name" value="ASPARTATE-SEMIALDEHYDE DEHYDROGENASE"/>
    <property type="match status" value="1"/>
</dbReference>
<accession>E4L8D7</accession>
<feature type="binding site" evidence="15">
    <location>
        <begin position="41"/>
        <end position="42"/>
    </location>
    <ligand>
        <name>NADP(+)</name>
        <dbReference type="ChEBI" id="CHEBI:58349"/>
    </ligand>
</feature>
<comment type="pathway">
    <text evidence="2 15">Amino-acid biosynthesis; L-lysine biosynthesis via DAP pathway; (S)-tetrahydrodipicolinate from L-aspartate: step 2/4.</text>
</comment>
<evidence type="ECO:0000313" key="19">
    <source>
        <dbReference type="Proteomes" id="UP000004594"/>
    </source>
</evidence>
<evidence type="ECO:0000256" key="4">
    <source>
        <dbReference type="ARBA" id="ARBA00010584"/>
    </source>
</evidence>
<dbReference type="CDD" id="cd02316">
    <property type="entry name" value="VcASADH2_like_N"/>
    <property type="match status" value="1"/>
</dbReference>
<dbReference type="GO" id="GO:0009097">
    <property type="term" value="P:isoleucine biosynthetic process"/>
    <property type="evidence" value="ECO:0007669"/>
    <property type="project" value="UniProtKB-UniRule"/>
</dbReference>
<sequence length="344" mass="38308">MDKKPNIAVLGASGAVGKEFIKLIKDRNFPFNKIKLLASEKSAGTKMLVCGKVLTVEEAKPESFDNIDIAFFAGGSISKTLAPEAVKRGAIVIDNSSAFRMESDVPLVIPEINADDIKMHKGIIANPNCSTIIMLVALNPIHKLSPIKRIIVSTYQAVSGAGKDAVEELILETKEYFKGEEYQAKILPYASAEKHYTIAFNLIPHIDKFMDNAYTKEEMKMVNETHKILHDDSIAITATTVRVPVFRSHSESIYIETQDIVDIEKIKEMMDDSPGVELRDDISEMIYPMPIEATNFYDVSVGRIRKDLYNERGINLWISGDQLLKGAALNALQIAEYIIENNLI</sequence>
<evidence type="ECO:0000256" key="16">
    <source>
        <dbReference type="PIRSR" id="PIRSR000148-1"/>
    </source>
</evidence>
<comment type="catalytic activity">
    <reaction evidence="14 15">
        <text>L-aspartate 4-semialdehyde + phosphate + NADP(+) = 4-phospho-L-aspartate + NADPH + H(+)</text>
        <dbReference type="Rhea" id="RHEA:24284"/>
        <dbReference type="ChEBI" id="CHEBI:15378"/>
        <dbReference type="ChEBI" id="CHEBI:43474"/>
        <dbReference type="ChEBI" id="CHEBI:57535"/>
        <dbReference type="ChEBI" id="CHEBI:57783"/>
        <dbReference type="ChEBI" id="CHEBI:58349"/>
        <dbReference type="ChEBI" id="CHEBI:537519"/>
        <dbReference type="EC" id="1.2.1.11"/>
    </reaction>
</comment>